<evidence type="ECO:0000256" key="1">
    <source>
        <dbReference type="ARBA" id="ARBA00022603"/>
    </source>
</evidence>
<dbReference type="PANTHER" id="PTHR43861">
    <property type="entry name" value="TRANS-ACONITATE 2-METHYLTRANSFERASE-RELATED"/>
    <property type="match status" value="1"/>
</dbReference>
<dbReference type="SUPFAM" id="SSF53335">
    <property type="entry name" value="S-adenosyl-L-methionine-dependent methyltransferases"/>
    <property type="match status" value="1"/>
</dbReference>
<dbReference type="Pfam" id="PF13649">
    <property type="entry name" value="Methyltransf_25"/>
    <property type="match status" value="1"/>
</dbReference>
<proteinExistence type="predicted"/>
<dbReference type="CDD" id="cd02440">
    <property type="entry name" value="AdoMet_MTases"/>
    <property type="match status" value="1"/>
</dbReference>
<organism evidence="4 5">
    <name type="scientific">Reinekea marinisedimentorum</name>
    <dbReference type="NCBI Taxonomy" id="230495"/>
    <lineage>
        <taxon>Bacteria</taxon>
        <taxon>Pseudomonadati</taxon>
        <taxon>Pseudomonadota</taxon>
        <taxon>Gammaproteobacteria</taxon>
        <taxon>Oceanospirillales</taxon>
        <taxon>Saccharospirillaceae</taxon>
        <taxon>Reinekea</taxon>
    </lineage>
</organism>
<evidence type="ECO:0000313" key="4">
    <source>
        <dbReference type="EMBL" id="TCS40421.1"/>
    </source>
</evidence>
<accession>A0A4R3I5L7</accession>
<dbReference type="Gene3D" id="3.40.50.150">
    <property type="entry name" value="Vaccinia Virus protein VP39"/>
    <property type="match status" value="1"/>
</dbReference>
<dbReference type="PANTHER" id="PTHR43861:SF1">
    <property type="entry name" value="TRANS-ACONITATE 2-METHYLTRANSFERASE"/>
    <property type="match status" value="1"/>
</dbReference>
<dbReference type="InterPro" id="IPR041698">
    <property type="entry name" value="Methyltransf_25"/>
</dbReference>
<protein>
    <submittedName>
        <fullName evidence="4">Methyltransferase family protein</fullName>
    </submittedName>
</protein>
<keyword evidence="2 4" id="KW-0808">Transferase</keyword>
<dbReference type="InterPro" id="IPR029063">
    <property type="entry name" value="SAM-dependent_MTases_sf"/>
</dbReference>
<dbReference type="EMBL" id="SLZR01000009">
    <property type="protein sequence ID" value="TCS40421.1"/>
    <property type="molecule type" value="Genomic_DNA"/>
</dbReference>
<dbReference type="Proteomes" id="UP000295793">
    <property type="component" value="Unassembled WGS sequence"/>
</dbReference>
<dbReference type="GO" id="GO:0032259">
    <property type="term" value="P:methylation"/>
    <property type="evidence" value="ECO:0007669"/>
    <property type="project" value="UniProtKB-KW"/>
</dbReference>
<keyword evidence="1 4" id="KW-0489">Methyltransferase</keyword>
<evidence type="ECO:0000259" key="3">
    <source>
        <dbReference type="Pfam" id="PF13649"/>
    </source>
</evidence>
<evidence type="ECO:0000256" key="2">
    <source>
        <dbReference type="ARBA" id="ARBA00022679"/>
    </source>
</evidence>
<evidence type="ECO:0000313" key="5">
    <source>
        <dbReference type="Proteomes" id="UP000295793"/>
    </source>
</evidence>
<name>A0A4R3I5L7_9GAMM</name>
<comment type="caution">
    <text evidence="4">The sequence shown here is derived from an EMBL/GenBank/DDBJ whole genome shotgun (WGS) entry which is preliminary data.</text>
</comment>
<dbReference type="AlphaFoldDB" id="A0A4R3I5L7"/>
<gene>
    <name evidence="4" type="ORF">BCF53_109131</name>
</gene>
<dbReference type="RefSeq" id="WP_132701931.1">
    <property type="nucleotide sequence ID" value="NZ_SLZR01000009.1"/>
</dbReference>
<dbReference type="GO" id="GO:0008168">
    <property type="term" value="F:methyltransferase activity"/>
    <property type="evidence" value="ECO:0007669"/>
    <property type="project" value="UniProtKB-KW"/>
</dbReference>
<feature type="domain" description="Methyltransferase" evidence="3">
    <location>
        <begin position="39"/>
        <end position="127"/>
    </location>
</feature>
<dbReference type="OrthoDB" id="7348755at2"/>
<sequence>MSNKYYTLNAQAFIESTVNVNMQPLYDQFLPLLTTGAHIIDAGCGSGRDTKAFTELGYNVTAFDASKPLADAASKLSGQAVQVATFLEFKTEHPADAIWACASLLHVPAPELPATFKHLANQLKQSGIIYCSFKYGNEDVSRNGRNFTNATEVRLRDFISGSGLALKNMWITNDQRPGREQEKWLNAIVVKEVIEQ</sequence>
<reference evidence="4 5" key="1">
    <citation type="submission" date="2019-03" db="EMBL/GenBank/DDBJ databases">
        <title>Genomic Encyclopedia of Archaeal and Bacterial Type Strains, Phase II (KMG-II): from individual species to whole genera.</title>
        <authorList>
            <person name="Goeker M."/>
        </authorList>
    </citation>
    <scope>NUCLEOTIDE SEQUENCE [LARGE SCALE GENOMIC DNA]</scope>
    <source>
        <strain evidence="4 5">DSM 15388</strain>
    </source>
</reference>
<keyword evidence="5" id="KW-1185">Reference proteome</keyword>